<evidence type="ECO:0000259" key="1">
    <source>
        <dbReference type="Pfam" id="PF03537"/>
    </source>
</evidence>
<accession>F5REW1</accession>
<feature type="domain" description="Glycoside-hydrolase family GH114 TIM-barrel" evidence="1">
    <location>
        <begin position="55"/>
        <end position="286"/>
    </location>
</feature>
<evidence type="ECO:0000313" key="2">
    <source>
        <dbReference type="EMBL" id="EGK71442.1"/>
    </source>
</evidence>
<dbReference type="Proteomes" id="UP000005019">
    <property type="component" value="Unassembled WGS sequence"/>
</dbReference>
<comment type="caution">
    <text evidence="2">The sequence shown here is derived from an EMBL/GenBank/DDBJ whole genome shotgun (WGS) entry which is preliminary data.</text>
</comment>
<keyword evidence="3" id="KW-1185">Reference proteome</keyword>
<dbReference type="InterPro" id="IPR011330">
    <property type="entry name" value="Glyco_hydro/deAcase_b/a-brl"/>
</dbReference>
<dbReference type="SUPFAM" id="SSF51445">
    <property type="entry name" value="(Trans)glycosidases"/>
    <property type="match status" value="1"/>
</dbReference>
<sequence length="945" mass="104134">MPAFPHRFAFVPQSRPSWPGRIRFCIVCALALLGVLIPAVHAADLPSVALHYGKDAPLAAMKAFDIAVVEPDHGFDPLAYRGQGGSELFAYVSVGEVHPTRSYAARIPDAWRIGRNATWHSLVIDQAQPAWPAFFADEVVGPLWARGYRGFFLDTLDSYHLVKDVDVAAQQRGLVAVVRMLRKRYPGIRLIFNRGFELLPELRGEVHAVAAESLYRGWDAKRKRYVEVPANDREWLLGQLQTARDRYGVIAIAIDYVAPAARELARDTARRIHAHGIVPYVTDGDLKHLGVGLVEVLPRKLMFLYNSREAARVNVSSPHRYAEMPVNHLGYVAEYVDVTGPLPESVPAGEYAGAVLWFDGYVPGERARALMDWMVARIAEGTRLAVFGSFGFEPDADFLRAAGLAQAPPAKGRLDIALRDPAVGFETPAIPDRGRLQRLRVEQPDARVLLSLNDSAGNRYDAVAQTAWGGFALHPFAVRVLPLDDAQTRWVIEPFAFIRDALALPALPVPDTTTLTGRRMFFAHIDGDGFASRAEMKGRRLAAEVLLEDVLKRYRVPHAMSVIEIETSERGPFARDSAEMEAVARRMFALPHVEIASHSYTHPFYWDSVERGEAKEAAQGYSLAPAGYTPSLEREIAGSVDYIRSRLAPPGKPVGLMLWTGDAAPTEAALEWVERLGMVQMNGGYTVASTLYPSLAAVSSLGTWQGRHFHVHAPIMNENVYTNLWTGPYYGFERVTQTLAFTETPRRLKPVNLYFHTYSASKPASLAVLHKVYRHALAQPVHPVYPSEYVRIAMNFNDVVLARTLDGGRYLVRNATHLRTLRLPRGLGLPDIGASSGIGGWRDGAEGIYAHLTGETATLVLGDRADATPVLAEANARLESASVEQGVQRYRLNGQVPLEFALSGASQCRVTADGRALGPVRSEAGLTHFRLDAHAATIELRCRVG</sequence>
<protein>
    <recommendedName>
        <fullName evidence="1">Glycoside-hydrolase family GH114 TIM-barrel domain-containing protein</fullName>
    </recommendedName>
</protein>
<dbReference type="SUPFAM" id="SSF88713">
    <property type="entry name" value="Glycoside hydrolase/deacetylase"/>
    <property type="match status" value="1"/>
</dbReference>
<name>F5REW1_METUF</name>
<dbReference type="PRINTS" id="PR01545">
    <property type="entry name" value="THEMAYE10DUF"/>
</dbReference>
<dbReference type="Gene3D" id="3.20.20.370">
    <property type="entry name" value="Glycoside hydrolase/deacetylase"/>
    <property type="match status" value="1"/>
</dbReference>
<dbReference type="Pfam" id="PF03537">
    <property type="entry name" value="Glyco_hydro_114"/>
    <property type="match status" value="1"/>
</dbReference>
<evidence type="ECO:0000313" key="3">
    <source>
        <dbReference type="Proteomes" id="UP000005019"/>
    </source>
</evidence>
<dbReference type="EMBL" id="AFHG01000052">
    <property type="protein sequence ID" value="EGK71442.1"/>
    <property type="molecule type" value="Genomic_DNA"/>
</dbReference>
<dbReference type="PANTHER" id="PTHR35882:SF2">
    <property type="entry name" value="PELA"/>
    <property type="match status" value="1"/>
</dbReference>
<dbReference type="CDD" id="cd10922">
    <property type="entry name" value="CE4_PelA_like_C"/>
    <property type="match status" value="1"/>
</dbReference>
<proteinExistence type="predicted"/>
<gene>
    <name evidence="2" type="ORF">METUNv1_02836</name>
</gene>
<dbReference type="InterPro" id="IPR013785">
    <property type="entry name" value="Aldolase_TIM"/>
</dbReference>
<dbReference type="PANTHER" id="PTHR35882">
    <property type="entry name" value="PELA"/>
    <property type="match status" value="1"/>
</dbReference>
<dbReference type="InterPro" id="IPR017853">
    <property type="entry name" value="GH"/>
</dbReference>
<dbReference type="InterPro" id="IPR004352">
    <property type="entry name" value="GH114_TIM-barrel"/>
</dbReference>
<dbReference type="STRING" id="1000565.METUNv1_02836"/>
<organism evidence="2 3">
    <name type="scientific">Methyloversatilis universalis (strain ATCC BAA-1314 / DSM 25237 / JCM 13912 / CCUG 52030 / FAM5)</name>
    <dbReference type="NCBI Taxonomy" id="1000565"/>
    <lineage>
        <taxon>Bacteria</taxon>
        <taxon>Pseudomonadati</taxon>
        <taxon>Pseudomonadota</taxon>
        <taxon>Betaproteobacteria</taxon>
        <taxon>Nitrosomonadales</taxon>
        <taxon>Sterolibacteriaceae</taxon>
        <taxon>Methyloversatilis</taxon>
    </lineage>
</organism>
<dbReference type="eggNOG" id="COG3868">
    <property type="taxonomic scope" value="Bacteria"/>
</dbReference>
<dbReference type="RefSeq" id="WP_008062829.1">
    <property type="nucleotide sequence ID" value="NZ_AFHG01000052.1"/>
</dbReference>
<dbReference type="Gene3D" id="3.20.20.70">
    <property type="entry name" value="Aldolase class I"/>
    <property type="match status" value="1"/>
</dbReference>
<dbReference type="AlphaFoldDB" id="F5REW1"/>
<reference evidence="2 3" key="1">
    <citation type="journal article" date="2011" name="J. Bacteriol.">
        <title>Genome sequence of Methyloversatilis universalis FAM5T, a methylotrophic representative of the order Rhodocyclales.</title>
        <authorList>
            <person name="Kittichotirat W."/>
            <person name="Good N.M."/>
            <person name="Hall R."/>
            <person name="Bringel F."/>
            <person name="Lajus A."/>
            <person name="Medigue C."/>
            <person name="Smalley N.E."/>
            <person name="Beck D."/>
            <person name="Bumgarner R."/>
            <person name="Vuilleumier S."/>
            <person name="Kalyuzhnaya M.G."/>
        </authorList>
    </citation>
    <scope>NUCLEOTIDE SEQUENCE [LARGE SCALE GENOMIC DNA]</scope>
    <source>
        <strain evidence="3">ATCC BAA-1314 / JCM 13912 / FAM5</strain>
    </source>
</reference>
<dbReference type="PIRSF" id="PIRSF029570">
    <property type="entry name" value="UCP029570"/>
    <property type="match status" value="1"/>
</dbReference>
<dbReference type="InterPro" id="IPR016925">
    <property type="entry name" value="UCP029570"/>
</dbReference>
<dbReference type="InterPro" id="IPR016062">
    <property type="entry name" value="TM1410-rel"/>
</dbReference>
<dbReference type="GO" id="GO:0005975">
    <property type="term" value="P:carbohydrate metabolic process"/>
    <property type="evidence" value="ECO:0007669"/>
    <property type="project" value="InterPro"/>
</dbReference>